<keyword evidence="2" id="KW-0472">Membrane</keyword>
<dbReference type="EMBL" id="CCYA01000240">
    <property type="protein sequence ID" value="CEH14297.1"/>
    <property type="molecule type" value="Genomic_DNA"/>
</dbReference>
<feature type="transmembrane region" description="Helical" evidence="2">
    <location>
        <begin position="115"/>
        <end position="133"/>
    </location>
</feature>
<dbReference type="OrthoDB" id="10366196at2759"/>
<protein>
    <submittedName>
        <fullName evidence="3">Uncharacterized protein</fullName>
    </submittedName>
</protein>
<evidence type="ECO:0000256" key="2">
    <source>
        <dbReference type="SAM" id="Phobius"/>
    </source>
</evidence>
<evidence type="ECO:0000256" key="1">
    <source>
        <dbReference type="SAM" id="MobiDB-lite"/>
    </source>
</evidence>
<evidence type="ECO:0000313" key="3">
    <source>
        <dbReference type="EMBL" id="CEH14297.1"/>
    </source>
</evidence>
<accession>A0A0P1BEK5</accession>
<organism evidence="3 4">
    <name type="scientific">Ceraceosorus bombacis</name>
    <dbReference type="NCBI Taxonomy" id="401625"/>
    <lineage>
        <taxon>Eukaryota</taxon>
        <taxon>Fungi</taxon>
        <taxon>Dikarya</taxon>
        <taxon>Basidiomycota</taxon>
        <taxon>Ustilaginomycotina</taxon>
        <taxon>Exobasidiomycetes</taxon>
        <taxon>Ceraceosorales</taxon>
        <taxon>Ceraceosoraceae</taxon>
        <taxon>Ceraceosorus</taxon>
    </lineage>
</organism>
<evidence type="ECO:0000313" key="4">
    <source>
        <dbReference type="Proteomes" id="UP000054845"/>
    </source>
</evidence>
<keyword evidence="4" id="KW-1185">Reference proteome</keyword>
<sequence length="213" mass="23337">MAFMPRSHLPPPLPVDIERSPTQEGKEGQTGTLLIMSSSQSELRSRSHAHGSQHGAHHSSAPVVVSNANHNHVASARHSKDNQKSHLTTQNANTVLAAKYAETLRLAEADRSPPLLSRLALLCFVALLIFYALRGRAQVSGWKMINERKLALGTAAHPQPNGWVEWMDLLGPFQNLVHIRQASSMGFAGQDDEEALRGLQWAAGTQDFWSEGD</sequence>
<proteinExistence type="predicted"/>
<keyword evidence="2" id="KW-0812">Transmembrane</keyword>
<name>A0A0P1BEK5_9BASI</name>
<keyword evidence="2" id="KW-1133">Transmembrane helix</keyword>
<dbReference type="Proteomes" id="UP000054845">
    <property type="component" value="Unassembled WGS sequence"/>
</dbReference>
<dbReference type="AlphaFoldDB" id="A0A0P1BEK5"/>
<feature type="compositionally biased region" description="Basic residues" evidence="1">
    <location>
        <begin position="46"/>
        <end position="57"/>
    </location>
</feature>
<feature type="compositionally biased region" description="Basic and acidic residues" evidence="1">
    <location>
        <begin position="16"/>
        <end position="27"/>
    </location>
</feature>
<feature type="region of interest" description="Disordered" evidence="1">
    <location>
        <begin position="1"/>
        <end position="59"/>
    </location>
</feature>
<reference evidence="3 4" key="1">
    <citation type="submission" date="2014-09" db="EMBL/GenBank/DDBJ databases">
        <authorList>
            <person name="Magalhaes I.L.F."/>
            <person name="Oliveira U."/>
            <person name="Santos F.R."/>
            <person name="Vidigal T.H.D.A."/>
            <person name="Brescovit A.D."/>
            <person name="Santos A.J."/>
        </authorList>
    </citation>
    <scope>NUCLEOTIDE SEQUENCE [LARGE SCALE GENOMIC DNA]</scope>
</reference>